<evidence type="ECO:0008006" key="6">
    <source>
        <dbReference type="Google" id="ProtNLM"/>
    </source>
</evidence>
<dbReference type="PANTHER" id="PTHR46832">
    <property type="entry name" value="5'-METHYLTHIOADENOSINE/S-ADENOSYLHOMOCYSTEINE NUCLEOSIDASE"/>
    <property type="match status" value="1"/>
</dbReference>
<dbReference type="EMBL" id="BOML01000036">
    <property type="protein sequence ID" value="GIE03200.1"/>
    <property type="molecule type" value="Genomic_DNA"/>
</dbReference>
<evidence type="ECO:0000313" key="5">
    <source>
        <dbReference type="Proteomes" id="UP000637628"/>
    </source>
</evidence>
<protein>
    <recommendedName>
        <fullName evidence="6">Nucleoside phosphorylase domain-containing protein</fullName>
    </recommendedName>
</protein>
<keyword evidence="5" id="KW-1185">Reference proteome</keyword>
<dbReference type="Pfam" id="PF19916">
    <property type="entry name" value="VMAP-M0"/>
    <property type="match status" value="1"/>
</dbReference>
<sequence>MTIGILTALPVEANAVVSLLDNVGSFHDPLDQNRYWTGILPSTDPARPHGVAALMMSKDNTRSAAYYCANMVRTFPGIQVVIMVGIAGGVPRLQTPERHVRLGDIVVAADGIVDYTHVRQEHGKAEPRGRQSAGLISQRLLRAARELQLEELRGHYPWAVWLDPARSPQARRPPADTDVLYVRGIPVPHPERPVIGSMDGLPRVHHGVMGSGDVLMRDEQARDELAARYPDMLAIEMEGSGIAASTAAEDRAWFMVRGVADYAEPAGKNDRWHLFASYAAAAYVRALLEMTPALDGPGIRLGGRALPVLAPAEREQLEALLRRLPAAVDVRAVWQATVPELPRPSPEVLATPAAAVEHLAGLNADAAGLHPAVVFIARLGRSLGEHPVGAELVGWAEARAASAGAADALRARLGDGSGPSGGGPVLLIDIMTDGIDRDSCRITPYIQDGGGPWRPRPVPGGPADVPVTGLEEAARGLVEEAEQLWTRSTEPAGIEFVMPAGLLNLPVQWFTGPRIFGRSDPLCLAYTVTVRSRERMREPRVHRAWGNRWRQIDAKPYTGRVLWGIAERTEPAFDAWAADLRADDRYAVVVLSESPDSPWGRRELFAALLAGVPVILWDRRLARPADSAHGLGSLAGEPGELPARTRRVRVEAYQAGTDEPGHSGRWVALLWDDPRRLLTDPGVAS</sequence>
<dbReference type="RefSeq" id="WP_203728916.1">
    <property type="nucleotide sequence ID" value="NZ_BAAATX010000010.1"/>
</dbReference>
<feature type="domain" description="Nucleoside phosphorylase" evidence="1">
    <location>
        <begin position="2"/>
        <end position="269"/>
    </location>
</feature>
<organism evidence="4 5">
    <name type="scientific">Paractinoplanes durhamensis</name>
    <dbReference type="NCBI Taxonomy" id="113563"/>
    <lineage>
        <taxon>Bacteria</taxon>
        <taxon>Bacillati</taxon>
        <taxon>Actinomycetota</taxon>
        <taxon>Actinomycetes</taxon>
        <taxon>Micromonosporales</taxon>
        <taxon>Micromonosporaceae</taxon>
        <taxon>Paractinoplanes</taxon>
    </lineage>
</organism>
<reference evidence="4 5" key="1">
    <citation type="submission" date="2021-01" db="EMBL/GenBank/DDBJ databases">
        <title>Whole genome shotgun sequence of Actinoplanes durhamensis NBRC 14914.</title>
        <authorList>
            <person name="Komaki H."/>
            <person name="Tamura T."/>
        </authorList>
    </citation>
    <scope>NUCLEOTIDE SEQUENCE [LARGE SCALE GENOMIC DNA]</scope>
    <source>
        <strain evidence="4 5">NBRC 14914</strain>
    </source>
</reference>
<proteinExistence type="predicted"/>
<evidence type="ECO:0000259" key="1">
    <source>
        <dbReference type="Pfam" id="PF01048"/>
    </source>
</evidence>
<dbReference type="InterPro" id="IPR000845">
    <property type="entry name" value="Nucleoside_phosphorylase_d"/>
</dbReference>
<comment type="caution">
    <text evidence="4">The sequence shown here is derived from an EMBL/GenBank/DDBJ whole genome shotgun (WGS) entry which is preliminary data.</text>
</comment>
<dbReference type="PANTHER" id="PTHR46832:SF1">
    <property type="entry name" value="5'-METHYLTHIOADENOSINE_S-ADENOSYLHOMOCYSTEINE NUCLEOSIDASE"/>
    <property type="match status" value="1"/>
</dbReference>
<dbReference type="SUPFAM" id="SSF53167">
    <property type="entry name" value="Purine and uridine phosphorylases"/>
    <property type="match status" value="1"/>
</dbReference>
<dbReference type="Pfam" id="PF20028">
    <property type="entry name" value="VMAP-C"/>
    <property type="match status" value="1"/>
</dbReference>
<evidence type="ECO:0000259" key="2">
    <source>
        <dbReference type="Pfam" id="PF19916"/>
    </source>
</evidence>
<dbReference type="Pfam" id="PF01048">
    <property type="entry name" value="PNP_UDP_1"/>
    <property type="match status" value="1"/>
</dbReference>
<dbReference type="InterPro" id="IPR045450">
    <property type="entry name" value="VMAP_C"/>
</dbReference>
<feature type="domain" description="vWA-MoxR associated protein middle region 0" evidence="2">
    <location>
        <begin position="310"/>
        <end position="412"/>
    </location>
</feature>
<evidence type="ECO:0000259" key="3">
    <source>
        <dbReference type="Pfam" id="PF20028"/>
    </source>
</evidence>
<dbReference type="Proteomes" id="UP000637628">
    <property type="component" value="Unassembled WGS sequence"/>
</dbReference>
<dbReference type="Gene3D" id="3.40.50.1580">
    <property type="entry name" value="Nucleoside phosphorylase domain"/>
    <property type="match status" value="1"/>
</dbReference>
<evidence type="ECO:0000313" key="4">
    <source>
        <dbReference type="EMBL" id="GIE03200.1"/>
    </source>
</evidence>
<dbReference type="InterPro" id="IPR035994">
    <property type="entry name" value="Nucleoside_phosphorylase_sf"/>
</dbReference>
<gene>
    <name evidence="4" type="ORF">Adu01nite_45500</name>
</gene>
<accession>A0ABQ3Z043</accession>
<feature type="domain" description="vWA-MoxR associated protein C-terminal" evidence="3">
    <location>
        <begin position="441"/>
        <end position="674"/>
    </location>
</feature>
<name>A0ABQ3Z043_9ACTN</name>
<dbReference type="InterPro" id="IPR045555">
    <property type="entry name" value="VMAP-M0"/>
</dbReference>